<gene>
    <name evidence="1" type="ORF">CLUMA_CG006186</name>
</gene>
<protein>
    <submittedName>
        <fullName evidence="1">CLUMA_CG006186, isoform A</fullName>
    </submittedName>
</protein>
<accession>A0A1J1HWY8</accession>
<dbReference type="AlphaFoldDB" id="A0A1J1HWY8"/>
<dbReference type="EMBL" id="CVRI01000033">
    <property type="protein sequence ID" value="CRK92615.1"/>
    <property type="molecule type" value="Genomic_DNA"/>
</dbReference>
<evidence type="ECO:0000313" key="1">
    <source>
        <dbReference type="EMBL" id="CRK92615.1"/>
    </source>
</evidence>
<keyword evidence="2" id="KW-1185">Reference proteome</keyword>
<dbReference type="Proteomes" id="UP000183832">
    <property type="component" value="Unassembled WGS sequence"/>
</dbReference>
<proteinExistence type="predicted"/>
<evidence type="ECO:0000313" key="2">
    <source>
        <dbReference type="Proteomes" id="UP000183832"/>
    </source>
</evidence>
<reference evidence="1 2" key="1">
    <citation type="submission" date="2015-04" db="EMBL/GenBank/DDBJ databases">
        <authorList>
            <person name="Syromyatnikov M.Y."/>
            <person name="Popov V.N."/>
        </authorList>
    </citation>
    <scope>NUCLEOTIDE SEQUENCE [LARGE SCALE GENOMIC DNA]</scope>
</reference>
<organism evidence="1 2">
    <name type="scientific">Clunio marinus</name>
    <dbReference type="NCBI Taxonomy" id="568069"/>
    <lineage>
        <taxon>Eukaryota</taxon>
        <taxon>Metazoa</taxon>
        <taxon>Ecdysozoa</taxon>
        <taxon>Arthropoda</taxon>
        <taxon>Hexapoda</taxon>
        <taxon>Insecta</taxon>
        <taxon>Pterygota</taxon>
        <taxon>Neoptera</taxon>
        <taxon>Endopterygota</taxon>
        <taxon>Diptera</taxon>
        <taxon>Nematocera</taxon>
        <taxon>Chironomoidea</taxon>
        <taxon>Chironomidae</taxon>
        <taxon>Clunio</taxon>
    </lineage>
</organism>
<name>A0A1J1HWY8_9DIPT</name>
<sequence length="72" mass="8341">MDADNSPTSSWRGDSVIKPASFTFGVLHPYLCKIEFSFIKKLQITIEQSQKMIPHKHMIFITMLTRQVEDLN</sequence>